<evidence type="ECO:0000313" key="1">
    <source>
        <dbReference type="EMBL" id="VFR24318.1"/>
    </source>
</evidence>
<name>A0A484PEC4_9ZZZZ</name>
<accession>A0A484PEC4</accession>
<dbReference type="EMBL" id="CAADHZ010000012">
    <property type="protein sequence ID" value="VFR24318.1"/>
    <property type="molecule type" value="Genomic_DNA"/>
</dbReference>
<proteinExistence type="predicted"/>
<gene>
    <name evidence="1" type="ORF">ANDO1_3648</name>
    <name evidence="2" type="ORF">ANDO2_3553</name>
</gene>
<dbReference type="AlphaFoldDB" id="A0A484PEC4"/>
<organism evidence="1">
    <name type="scientific">plant metagenome</name>
    <dbReference type="NCBI Taxonomy" id="1297885"/>
    <lineage>
        <taxon>unclassified sequences</taxon>
        <taxon>metagenomes</taxon>
        <taxon>organismal metagenomes</taxon>
    </lineage>
</organism>
<dbReference type="EMBL" id="CAADIB010000004">
    <property type="protein sequence ID" value="VFR24657.1"/>
    <property type="molecule type" value="Genomic_DNA"/>
</dbReference>
<protein>
    <submittedName>
        <fullName evidence="1">Uncharacterized protein</fullName>
    </submittedName>
</protein>
<reference evidence="1" key="1">
    <citation type="submission" date="2019-03" db="EMBL/GenBank/DDBJ databases">
        <authorList>
            <person name="Danneels B."/>
        </authorList>
    </citation>
    <scope>NUCLEOTIDE SEQUENCE</scope>
</reference>
<sequence length="429" mass="46726">MDFMTIEPNYSRWKAGLQRHGDDALAAIPPLEIATDTIHVFPLGPGGDAPTLDVLARSFGGNTRSHFLVVFSAALGATARTQGSPPYFSGDQLAATSGLPLLAISDPTLAMDNEIRLAWYVGNHATGPLFGRIAEVIDALALQTGKTPILVGGSGGGYAALSTAHYLRGAADVVVSNPQTCISRYMKEAGHQFLKTGFGVRRPQGIPEPKDAESLQALLDDICPEFDTRVPDAALLRRNKRVFYLQNISDHAHVKNHARPYFDNESFPDRSGKCFVTEDGRMIFFPGEWGQGHAKTPMGLLAGILEGIVKGESASHLAKERLEKSEWAAAKPFLTLLGQSLDRRNAFIQAEKASESRMAVALSIPYPKRTLEYAFYLRGPDGVLHQVPYQKSAKASFELVDVRFPALLTVFAKDNLGVIKTVRRRIDAL</sequence>
<evidence type="ECO:0000313" key="2">
    <source>
        <dbReference type="EMBL" id="VFR24657.1"/>
    </source>
</evidence>